<evidence type="ECO:0000313" key="1">
    <source>
        <dbReference type="EMBL" id="OUE09872.1"/>
    </source>
</evidence>
<reference evidence="1 2" key="1">
    <citation type="submission" date="2016-08" db="EMBL/GenBank/DDBJ databases">
        <title>Genome sequence of Clavibacter michiganensis spp. strain CASJ009.</title>
        <authorList>
            <person name="Thapa S.P."/>
            <person name="Coaker G."/>
        </authorList>
    </citation>
    <scope>NUCLEOTIDE SEQUENCE [LARGE SCALE GENOMIC DNA]</scope>
    <source>
        <strain evidence="1">CASJ009</strain>
    </source>
</reference>
<comment type="caution">
    <text evidence="1">The sequence shown here is derived from an EMBL/GenBank/DDBJ whole genome shotgun (WGS) entry which is preliminary data.</text>
</comment>
<dbReference type="Gene3D" id="3.30.70.100">
    <property type="match status" value="1"/>
</dbReference>
<dbReference type="EMBL" id="MDHJ01000001">
    <property type="protein sequence ID" value="OUE09872.1"/>
    <property type="molecule type" value="Genomic_DNA"/>
</dbReference>
<proteinExistence type="predicted"/>
<accession>A0A251XWB4</accession>
<protein>
    <recommendedName>
        <fullName evidence="3">ABM domain-containing protein</fullName>
    </recommendedName>
</protein>
<evidence type="ECO:0008006" key="3">
    <source>
        <dbReference type="Google" id="ProtNLM"/>
    </source>
</evidence>
<dbReference type="AlphaFoldDB" id="A0A251XWB4"/>
<name>A0A251XWB4_9MICO</name>
<organism evidence="1 2">
    <name type="scientific">Clavibacter michiganensis</name>
    <dbReference type="NCBI Taxonomy" id="28447"/>
    <lineage>
        <taxon>Bacteria</taxon>
        <taxon>Bacillati</taxon>
        <taxon>Actinomycetota</taxon>
        <taxon>Actinomycetes</taxon>
        <taxon>Micrococcales</taxon>
        <taxon>Microbacteriaceae</taxon>
        <taxon>Clavibacter</taxon>
    </lineage>
</organism>
<dbReference type="SUPFAM" id="SSF54909">
    <property type="entry name" value="Dimeric alpha+beta barrel"/>
    <property type="match status" value="1"/>
</dbReference>
<sequence length="239" mass="25734">MNDVDFDDFPFVVMVNADVSSGNAGVDRVDPRASAEALARSLPGYGGAIRLTQGRVLGPSSTPDAEVLLGLVFWAGSSAAERFTAELGRRPVDGLVLDGGIYRFSATVPASPDDATPADLTSARFDLAHEIIRMTPVMGKQGWILEYNESETRDHISTLDGFVSTSFFRDLRSDRIVEYVQWRSADHLTSAFGDARFAEHMSVNSHYSEGQAFLFSERSTAAAPVDGPAHPAVAPHEGA</sequence>
<dbReference type="InterPro" id="IPR011008">
    <property type="entry name" value="Dimeric_a/b-barrel"/>
</dbReference>
<dbReference type="Proteomes" id="UP000195106">
    <property type="component" value="Unassembled WGS sequence"/>
</dbReference>
<evidence type="ECO:0000313" key="2">
    <source>
        <dbReference type="Proteomes" id="UP000195106"/>
    </source>
</evidence>
<gene>
    <name evidence="1" type="ORF">CMsap09_13070</name>
</gene>